<dbReference type="EMBL" id="SMKX01000097">
    <property type="protein sequence ID" value="TDD53854.1"/>
    <property type="molecule type" value="Genomic_DNA"/>
</dbReference>
<accession>A0A4R4Z9C6</accession>
<dbReference type="Pfam" id="PF00512">
    <property type="entry name" value="HisKA"/>
    <property type="match status" value="1"/>
</dbReference>
<feature type="region of interest" description="Disordered" evidence="11">
    <location>
        <begin position="95"/>
        <end position="118"/>
    </location>
</feature>
<name>A0A4R4Z9C6_9ACTN</name>
<dbReference type="PANTHER" id="PTHR45436:SF5">
    <property type="entry name" value="SENSOR HISTIDINE KINASE TRCS"/>
    <property type="match status" value="1"/>
</dbReference>
<dbReference type="PANTHER" id="PTHR45436">
    <property type="entry name" value="SENSOR HISTIDINE KINASE YKOH"/>
    <property type="match status" value="1"/>
</dbReference>
<dbReference type="InterPro" id="IPR036097">
    <property type="entry name" value="HisK_dim/P_sf"/>
</dbReference>
<organism evidence="14 15">
    <name type="scientific">Kribbella antibiotica</name>
    <dbReference type="NCBI Taxonomy" id="190195"/>
    <lineage>
        <taxon>Bacteria</taxon>
        <taxon>Bacillati</taxon>
        <taxon>Actinomycetota</taxon>
        <taxon>Actinomycetes</taxon>
        <taxon>Propionibacteriales</taxon>
        <taxon>Kribbellaceae</taxon>
        <taxon>Kribbella</taxon>
    </lineage>
</organism>
<evidence type="ECO:0000259" key="13">
    <source>
        <dbReference type="PROSITE" id="PS50109"/>
    </source>
</evidence>
<dbReference type="PRINTS" id="PR00344">
    <property type="entry name" value="BCTRLSENSOR"/>
</dbReference>
<evidence type="ECO:0000256" key="1">
    <source>
        <dbReference type="ARBA" id="ARBA00000085"/>
    </source>
</evidence>
<dbReference type="InterPro" id="IPR050428">
    <property type="entry name" value="TCS_sensor_his_kinase"/>
</dbReference>
<evidence type="ECO:0000256" key="6">
    <source>
        <dbReference type="ARBA" id="ARBA00022692"/>
    </source>
</evidence>
<evidence type="ECO:0000256" key="3">
    <source>
        <dbReference type="ARBA" id="ARBA00012438"/>
    </source>
</evidence>
<evidence type="ECO:0000256" key="10">
    <source>
        <dbReference type="ARBA" id="ARBA00023136"/>
    </source>
</evidence>
<evidence type="ECO:0000313" key="14">
    <source>
        <dbReference type="EMBL" id="TDD53854.1"/>
    </source>
</evidence>
<keyword evidence="5" id="KW-0808">Transferase</keyword>
<keyword evidence="6 12" id="KW-0812">Transmembrane</keyword>
<sequence length="402" mass="42787">MGRFFTGVPIRAALGATLVVAIALVATGFALLHLLEKDLADKADAQAAAVAARASAELKAGTDPQRVTNRGVPVKIEDPTGKLVAASKNLDTMNVSDPAPVKKTAASAPPAFSDPVPVPVPKTAPPAPVEKASDPQYRWAATVTSEVSGKPVVIFVATSLETERSTVRTVRLGMIGGLPILLLLVGVLTWLVAHRALRPVAVAVDRQRRFVADASHELRNPIASLRTQLEIAVEHPQLLDLEGIVADTVRLQSLAADLLLLARLDADHSIPAGEPVNLAELIGEQGEVWVEGSAGQLTRVIENLQTNARRHARSIVRTSIRLERDKAILEVADDGPGIAETERDRVFERFVRLDDARTRDEGGAGLGLAIAREIATHHRGTLTAHDNPTGGALFRLTLPAKT</sequence>
<evidence type="ECO:0000256" key="2">
    <source>
        <dbReference type="ARBA" id="ARBA00004236"/>
    </source>
</evidence>
<dbReference type="RefSeq" id="WP_132172478.1">
    <property type="nucleotide sequence ID" value="NZ_SMKX01000097.1"/>
</dbReference>
<dbReference type="InterPro" id="IPR036890">
    <property type="entry name" value="HATPase_C_sf"/>
</dbReference>
<comment type="catalytic activity">
    <reaction evidence="1">
        <text>ATP + protein L-histidine = ADP + protein N-phospho-L-histidine.</text>
        <dbReference type="EC" id="2.7.13.3"/>
    </reaction>
</comment>
<evidence type="ECO:0000256" key="11">
    <source>
        <dbReference type="SAM" id="MobiDB-lite"/>
    </source>
</evidence>
<keyword evidence="8 12" id="KW-1133">Transmembrane helix</keyword>
<reference evidence="14 15" key="1">
    <citation type="submission" date="2019-03" db="EMBL/GenBank/DDBJ databases">
        <title>Draft genome sequences of novel Actinobacteria.</title>
        <authorList>
            <person name="Sahin N."/>
            <person name="Ay H."/>
            <person name="Saygin H."/>
        </authorList>
    </citation>
    <scope>NUCLEOTIDE SEQUENCE [LARGE SCALE GENOMIC DNA]</scope>
    <source>
        <strain evidence="14 15">JCM 13523</strain>
    </source>
</reference>
<feature type="transmembrane region" description="Helical" evidence="12">
    <location>
        <begin position="172"/>
        <end position="193"/>
    </location>
</feature>
<dbReference type="CDD" id="cd00082">
    <property type="entry name" value="HisKA"/>
    <property type="match status" value="1"/>
</dbReference>
<keyword evidence="15" id="KW-1185">Reference proteome</keyword>
<dbReference type="Pfam" id="PF02518">
    <property type="entry name" value="HATPase_c"/>
    <property type="match status" value="1"/>
</dbReference>
<dbReference type="InterPro" id="IPR003661">
    <property type="entry name" value="HisK_dim/P_dom"/>
</dbReference>
<gene>
    <name evidence="14" type="ORF">E1263_27560</name>
</gene>
<dbReference type="GO" id="GO:0005886">
    <property type="term" value="C:plasma membrane"/>
    <property type="evidence" value="ECO:0007669"/>
    <property type="project" value="UniProtKB-SubCell"/>
</dbReference>
<keyword evidence="9" id="KW-0902">Two-component regulatory system</keyword>
<evidence type="ECO:0000313" key="15">
    <source>
        <dbReference type="Proteomes" id="UP000295124"/>
    </source>
</evidence>
<evidence type="ECO:0000256" key="12">
    <source>
        <dbReference type="SAM" id="Phobius"/>
    </source>
</evidence>
<evidence type="ECO:0000256" key="8">
    <source>
        <dbReference type="ARBA" id="ARBA00022989"/>
    </source>
</evidence>
<evidence type="ECO:0000256" key="7">
    <source>
        <dbReference type="ARBA" id="ARBA00022777"/>
    </source>
</evidence>
<dbReference type="Gene3D" id="1.10.287.130">
    <property type="match status" value="1"/>
</dbReference>
<protein>
    <recommendedName>
        <fullName evidence="3">histidine kinase</fullName>
        <ecNumber evidence="3">2.7.13.3</ecNumber>
    </recommendedName>
</protein>
<dbReference type="SMART" id="SM00387">
    <property type="entry name" value="HATPase_c"/>
    <property type="match status" value="1"/>
</dbReference>
<feature type="transmembrane region" description="Helical" evidence="12">
    <location>
        <begin position="12"/>
        <end position="35"/>
    </location>
</feature>
<dbReference type="InterPro" id="IPR005467">
    <property type="entry name" value="His_kinase_dom"/>
</dbReference>
<evidence type="ECO:0000256" key="5">
    <source>
        <dbReference type="ARBA" id="ARBA00022679"/>
    </source>
</evidence>
<dbReference type="SUPFAM" id="SSF55874">
    <property type="entry name" value="ATPase domain of HSP90 chaperone/DNA topoisomerase II/histidine kinase"/>
    <property type="match status" value="1"/>
</dbReference>
<dbReference type="GO" id="GO:0000155">
    <property type="term" value="F:phosphorelay sensor kinase activity"/>
    <property type="evidence" value="ECO:0007669"/>
    <property type="project" value="InterPro"/>
</dbReference>
<evidence type="ECO:0000256" key="9">
    <source>
        <dbReference type="ARBA" id="ARBA00023012"/>
    </source>
</evidence>
<evidence type="ECO:0000256" key="4">
    <source>
        <dbReference type="ARBA" id="ARBA00022553"/>
    </source>
</evidence>
<dbReference type="SUPFAM" id="SSF47384">
    <property type="entry name" value="Homodimeric domain of signal transducing histidine kinase"/>
    <property type="match status" value="1"/>
</dbReference>
<dbReference type="Proteomes" id="UP000295124">
    <property type="component" value="Unassembled WGS sequence"/>
</dbReference>
<feature type="domain" description="Histidine kinase" evidence="13">
    <location>
        <begin position="213"/>
        <end position="402"/>
    </location>
</feature>
<dbReference type="PROSITE" id="PS50109">
    <property type="entry name" value="HIS_KIN"/>
    <property type="match status" value="1"/>
</dbReference>
<keyword evidence="7 14" id="KW-0418">Kinase</keyword>
<dbReference type="FunFam" id="1.10.287.130:FF:000009">
    <property type="entry name" value="Two-component sensor histidine kinase"/>
    <property type="match status" value="1"/>
</dbReference>
<dbReference type="InterPro" id="IPR004358">
    <property type="entry name" value="Sig_transdc_His_kin-like_C"/>
</dbReference>
<keyword evidence="4" id="KW-0597">Phosphoprotein</keyword>
<dbReference type="AlphaFoldDB" id="A0A4R4Z9C6"/>
<dbReference type="Gene3D" id="3.30.565.10">
    <property type="entry name" value="Histidine kinase-like ATPase, C-terminal domain"/>
    <property type="match status" value="1"/>
</dbReference>
<dbReference type="OrthoDB" id="9786919at2"/>
<keyword evidence="10 12" id="KW-0472">Membrane</keyword>
<dbReference type="EC" id="2.7.13.3" evidence="3"/>
<proteinExistence type="predicted"/>
<comment type="subcellular location">
    <subcellularLocation>
        <location evidence="2">Cell membrane</location>
    </subcellularLocation>
</comment>
<dbReference type="SMART" id="SM00388">
    <property type="entry name" value="HisKA"/>
    <property type="match status" value="1"/>
</dbReference>
<comment type="caution">
    <text evidence="14">The sequence shown here is derived from an EMBL/GenBank/DDBJ whole genome shotgun (WGS) entry which is preliminary data.</text>
</comment>
<dbReference type="InterPro" id="IPR003594">
    <property type="entry name" value="HATPase_dom"/>
</dbReference>